<sequence length="200" mass="22095">MLHGLGLEESEGSAVVSWLFFSTADQVLWMIFRSNSPLRKFVNGIIRMRCPNRLARTEPLCFRGLRWSLFLNPIIDYRPFDDAPLPFPFLKQITVASAQEHLLYLACCVGTALQRGEITLDGGLCRAQELNDYVRKLVDVARLSFEDVECMLNKPCGRAGVASVIVACIGPITAAQCSLVCPVDSSTVAMETVADCFSVE</sequence>
<dbReference type="EMBL" id="LPUX01000056">
    <property type="protein sequence ID" value="OAP39605.1"/>
    <property type="molecule type" value="Genomic_DNA"/>
</dbReference>
<comment type="caution">
    <text evidence="1">The sequence shown here is derived from an EMBL/GenBank/DDBJ whole genome shotgun (WGS) entry which is preliminary data.</text>
</comment>
<accession>A0A178XYQ0</accession>
<keyword evidence="2" id="KW-1185">Reference proteome</keyword>
<gene>
    <name evidence="1" type="ORF">AU381_12390</name>
</gene>
<dbReference type="AlphaFoldDB" id="A0A178XYQ0"/>
<evidence type="ECO:0000313" key="2">
    <source>
        <dbReference type="Proteomes" id="UP000094025"/>
    </source>
</evidence>
<evidence type="ECO:0000313" key="1">
    <source>
        <dbReference type="EMBL" id="OAP39605.1"/>
    </source>
</evidence>
<dbReference type="Proteomes" id="UP000094025">
    <property type="component" value="Unassembled WGS sequence"/>
</dbReference>
<organism evidence="1 2">
    <name type="scientific">Sinorhizobium glycinis</name>
    <dbReference type="NCBI Taxonomy" id="1472378"/>
    <lineage>
        <taxon>Bacteria</taxon>
        <taxon>Pseudomonadati</taxon>
        <taxon>Pseudomonadota</taxon>
        <taxon>Alphaproteobacteria</taxon>
        <taxon>Hyphomicrobiales</taxon>
        <taxon>Rhizobiaceae</taxon>
        <taxon>Sinorhizobium/Ensifer group</taxon>
        <taxon>Sinorhizobium</taxon>
    </lineage>
</organism>
<proteinExistence type="predicted"/>
<name>A0A178XYQ0_9HYPH</name>
<reference evidence="1 2" key="1">
    <citation type="journal article" date="2016" name="Int. J. Syst. Evol. Microbiol.">
        <title>Ensifer glycinis sp. nov., an novel rhizobial species associated with Glycine spp.</title>
        <authorList>
            <person name="Yan H."/>
            <person name="Yan J."/>
            <person name="Sui X.H."/>
            <person name="Wang E.T."/>
            <person name="Chen W.X."/>
            <person name="Zhang X.X."/>
            <person name="Chen W.F."/>
        </authorList>
    </citation>
    <scope>NUCLEOTIDE SEQUENCE [LARGE SCALE GENOMIC DNA]</scope>
    <source>
        <strain evidence="1 2">CCBAU 23380</strain>
    </source>
</reference>
<protein>
    <submittedName>
        <fullName evidence="1">Uncharacterized protein</fullName>
    </submittedName>
</protein>